<dbReference type="PROSITE" id="PS00086">
    <property type="entry name" value="CYTOCHROME_P450"/>
    <property type="match status" value="1"/>
</dbReference>
<gene>
    <name evidence="17 18" type="primary">LOC112466471</name>
</gene>
<keyword evidence="5 13" id="KW-0349">Heme</keyword>
<comment type="subcellular location">
    <subcellularLocation>
        <location evidence="3">Endoplasmic reticulum membrane</location>
        <topology evidence="3">Peripheral membrane protein</topology>
    </subcellularLocation>
    <subcellularLocation>
        <location evidence="2">Microsome membrane</location>
        <topology evidence="2">Peripheral membrane protein</topology>
    </subcellularLocation>
</comment>
<evidence type="ECO:0000256" key="10">
    <source>
        <dbReference type="ARBA" id="ARBA00023004"/>
    </source>
</evidence>
<dbReference type="FunFam" id="1.10.630.10:FF:000042">
    <property type="entry name" value="Cytochrome P450"/>
    <property type="match status" value="1"/>
</dbReference>
<evidence type="ECO:0000256" key="12">
    <source>
        <dbReference type="ARBA" id="ARBA00023136"/>
    </source>
</evidence>
<evidence type="ECO:0000256" key="15">
    <source>
        <dbReference type="SAM" id="Phobius"/>
    </source>
</evidence>
<evidence type="ECO:0000256" key="7">
    <source>
        <dbReference type="ARBA" id="ARBA00022824"/>
    </source>
</evidence>
<protein>
    <submittedName>
        <fullName evidence="17 18">Cytochrome P450 6k1-like</fullName>
    </submittedName>
</protein>
<keyword evidence="10 13" id="KW-0408">Iron</keyword>
<evidence type="ECO:0000256" key="8">
    <source>
        <dbReference type="ARBA" id="ARBA00022848"/>
    </source>
</evidence>
<keyword evidence="15" id="KW-0812">Transmembrane</keyword>
<dbReference type="GeneID" id="112466471"/>
<keyword evidence="7" id="KW-0256">Endoplasmic reticulum</keyword>
<dbReference type="GO" id="GO:0020037">
    <property type="term" value="F:heme binding"/>
    <property type="evidence" value="ECO:0007669"/>
    <property type="project" value="InterPro"/>
</dbReference>
<reference evidence="17 18" key="1">
    <citation type="submission" date="2025-04" db="UniProtKB">
        <authorList>
            <consortium name="RefSeq"/>
        </authorList>
    </citation>
    <scope>IDENTIFICATION</scope>
    <source>
        <tissue evidence="17 18">Whole body</tissue>
    </source>
</reference>
<dbReference type="InterPro" id="IPR017972">
    <property type="entry name" value="Cyt_P450_CS"/>
</dbReference>
<dbReference type="PANTHER" id="PTHR24292:SF45">
    <property type="entry name" value="CYTOCHROME P450 6G1-RELATED"/>
    <property type="match status" value="1"/>
</dbReference>
<dbReference type="RefSeq" id="XP_024890341.1">
    <property type="nucleotide sequence ID" value="XM_025034573.1"/>
</dbReference>
<keyword evidence="11 14" id="KW-0503">Monooxygenase</keyword>
<evidence type="ECO:0000313" key="17">
    <source>
        <dbReference type="RefSeq" id="XP_024890340.1"/>
    </source>
</evidence>
<evidence type="ECO:0000256" key="9">
    <source>
        <dbReference type="ARBA" id="ARBA00023002"/>
    </source>
</evidence>
<dbReference type="InterPro" id="IPR050476">
    <property type="entry name" value="Insect_CytP450_Detox"/>
</dbReference>
<dbReference type="PANTHER" id="PTHR24292">
    <property type="entry name" value="CYTOCHROME P450"/>
    <property type="match status" value="1"/>
</dbReference>
<evidence type="ECO:0000256" key="5">
    <source>
        <dbReference type="ARBA" id="ARBA00022617"/>
    </source>
</evidence>
<dbReference type="InterPro" id="IPR001128">
    <property type="entry name" value="Cyt_P450"/>
</dbReference>
<keyword evidence="16" id="KW-1185">Reference proteome</keyword>
<accession>A0A6J1RC36</accession>
<evidence type="ECO:0000256" key="2">
    <source>
        <dbReference type="ARBA" id="ARBA00004174"/>
    </source>
</evidence>
<dbReference type="InterPro" id="IPR002401">
    <property type="entry name" value="Cyt_P450_E_grp-I"/>
</dbReference>
<dbReference type="GO" id="GO:0016705">
    <property type="term" value="F:oxidoreductase activity, acting on paired donors, with incorporation or reduction of molecular oxygen"/>
    <property type="evidence" value="ECO:0007669"/>
    <property type="project" value="InterPro"/>
</dbReference>
<dbReference type="PRINTS" id="PR00385">
    <property type="entry name" value="P450"/>
</dbReference>
<comment type="similarity">
    <text evidence="4 14">Belongs to the cytochrome P450 family.</text>
</comment>
<keyword evidence="8" id="KW-0492">Microsome</keyword>
<dbReference type="Gene3D" id="1.10.630.10">
    <property type="entry name" value="Cytochrome P450"/>
    <property type="match status" value="1"/>
</dbReference>
<evidence type="ECO:0000256" key="14">
    <source>
        <dbReference type="RuleBase" id="RU000461"/>
    </source>
</evidence>
<comment type="cofactor">
    <cofactor evidence="1 13">
        <name>heme</name>
        <dbReference type="ChEBI" id="CHEBI:30413"/>
    </cofactor>
</comment>
<dbReference type="InterPro" id="IPR036396">
    <property type="entry name" value="Cyt_P450_sf"/>
</dbReference>
<dbReference type="PRINTS" id="PR00463">
    <property type="entry name" value="EP450I"/>
</dbReference>
<dbReference type="GO" id="GO:0005506">
    <property type="term" value="F:iron ion binding"/>
    <property type="evidence" value="ECO:0007669"/>
    <property type="project" value="InterPro"/>
</dbReference>
<evidence type="ECO:0000256" key="1">
    <source>
        <dbReference type="ARBA" id="ARBA00001971"/>
    </source>
</evidence>
<keyword evidence="9 14" id="KW-0560">Oxidoreductase</keyword>
<evidence type="ECO:0000256" key="4">
    <source>
        <dbReference type="ARBA" id="ARBA00010617"/>
    </source>
</evidence>
<evidence type="ECO:0000256" key="11">
    <source>
        <dbReference type="ARBA" id="ARBA00023033"/>
    </source>
</evidence>
<evidence type="ECO:0000313" key="18">
    <source>
        <dbReference type="RefSeq" id="XP_024890341.1"/>
    </source>
</evidence>
<dbReference type="GO" id="GO:0004497">
    <property type="term" value="F:monooxygenase activity"/>
    <property type="evidence" value="ECO:0007669"/>
    <property type="project" value="UniProtKB-KW"/>
</dbReference>
<proteinExistence type="inferred from homology"/>
<dbReference type="AlphaFoldDB" id="A0A6J1RC36"/>
<keyword evidence="15" id="KW-1133">Transmembrane helix</keyword>
<name>A0A6J1RC36_9HYME</name>
<evidence type="ECO:0000313" key="16">
    <source>
        <dbReference type="Proteomes" id="UP000504618"/>
    </source>
</evidence>
<feature type="transmembrane region" description="Helical" evidence="15">
    <location>
        <begin position="6"/>
        <end position="27"/>
    </location>
</feature>
<sequence>MALITEYWTLDGIIILTILIIIAYLYMTRNFKYWKKRGVLEIPPTPFVGNFMECLLLQKPPSYFLKDLYERAKDEPYIGFYIFDKPFLLLRDHELIKHVLIKDFNIFFDRYATGNPNDRIGHATLFFLKNPAWKIIRTKLTSFFTSSRLKKMFGLMLECGKHLDEYLDSLKLNDKGQIMDVRDVSSKLTMDVICNTAFGLDVNTFKDPNTDFRRYGKMMIKNNYVRGWEWLAMFFLPGITRMANLKLFGEETTVFLRKIFSETITRRMESGEKRYDLIDILIELKKNNSDEEVEGFKFDGDDLMAQAASFFAAGFDTSAIPIALTLYELALQPEIQSTLRKEILEALNDSDGEITYDMIRSLSYLDMVVSETLRKYPSLGFLNRMTMQTYEVPNSNLVLEKGTPVYIPMLGLHYDPEYFPEPHKFDPERFNEENKRNRPPCVYFPFGEGPHVCIGNRFGLLVIKLTLIKILSKYEVTPCEKTMIPMIADPTTSLTTPLNGVIYLNMRKINTAAN</sequence>
<evidence type="ECO:0000256" key="3">
    <source>
        <dbReference type="ARBA" id="ARBA00004406"/>
    </source>
</evidence>
<keyword evidence="6 13" id="KW-0479">Metal-binding</keyword>
<feature type="binding site" description="axial binding residue" evidence="13">
    <location>
        <position position="453"/>
    </location>
    <ligand>
        <name>heme</name>
        <dbReference type="ChEBI" id="CHEBI:30413"/>
    </ligand>
    <ligandPart>
        <name>Fe</name>
        <dbReference type="ChEBI" id="CHEBI:18248"/>
    </ligandPart>
</feature>
<dbReference type="Pfam" id="PF00067">
    <property type="entry name" value="p450"/>
    <property type="match status" value="1"/>
</dbReference>
<dbReference type="RefSeq" id="XP_024890340.1">
    <property type="nucleotide sequence ID" value="XM_025034572.1"/>
</dbReference>
<evidence type="ECO:0000256" key="13">
    <source>
        <dbReference type="PIRSR" id="PIRSR602401-1"/>
    </source>
</evidence>
<evidence type="ECO:0000256" key="6">
    <source>
        <dbReference type="ARBA" id="ARBA00022723"/>
    </source>
</evidence>
<dbReference type="OrthoDB" id="2789670at2759"/>
<dbReference type="Proteomes" id="UP000504618">
    <property type="component" value="Unplaced"/>
</dbReference>
<organism evidence="16 17">
    <name type="scientific">Temnothorax curvispinosus</name>
    <dbReference type="NCBI Taxonomy" id="300111"/>
    <lineage>
        <taxon>Eukaryota</taxon>
        <taxon>Metazoa</taxon>
        <taxon>Ecdysozoa</taxon>
        <taxon>Arthropoda</taxon>
        <taxon>Hexapoda</taxon>
        <taxon>Insecta</taxon>
        <taxon>Pterygota</taxon>
        <taxon>Neoptera</taxon>
        <taxon>Endopterygota</taxon>
        <taxon>Hymenoptera</taxon>
        <taxon>Apocrita</taxon>
        <taxon>Aculeata</taxon>
        <taxon>Formicoidea</taxon>
        <taxon>Formicidae</taxon>
        <taxon>Myrmicinae</taxon>
        <taxon>Temnothorax</taxon>
    </lineage>
</organism>
<dbReference type="CDD" id="cd11056">
    <property type="entry name" value="CYP6-like"/>
    <property type="match status" value="1"/>
</dbReference>
<keyword evidence="12 15" id="KW-0472">Membrane</keyword>
<dbReference type="SUPFAM" id="SSF48264">
    <property type="entry name" value="Cytochrome P450"/>
    <property type="match status" value="1"/>
</dbReference>
<dbReference type="GO" id="GO:0005789">
    <property type="term" value="C:endoplasmic reticulum membrane"/>
    <property type="evidence" value="ECO:0007669"/>
    <property type="project" value="UniProtKB-SubCell"/>
</dbReference>